<reference evidence="8 10" key="2">
    <citation type="submission" date="2016-11" db="EMBL/GenBank/DDBJ databases">
        <authorList>
            <person name="Varghese N."/>
            <person name="Submissions S."/>
        </authorList>
    </citation>
    <scope>NUCLEOTIDE SEQUENCE [LARGE SCALE GENOMIC DNA]</scope>
    <source>
        <strain evidence="8 10">DSM 7308</strain>
    </source>
</reference>
<keyword evidence="1 5" id="KW-0820">tRNA-binding</keyword>
<dbReference type="GO" id="GO:0072344">
    <property type="term" value="P:rescue of stalled ribosome"/>
    <property type="evidence" value="ECO:0007669"/>
    <property type="project" value="UniProtKB-UniRule"/>
</dbReference>
<evidence type="ECO:0000313" key="10">
    <source>
        <dbReference type="Proteomes" id="UP000323392"/>
    </source>
</evidence>
<dbReference type="InterPro" id="IPR051608">
    <property type="entry name" value="RQC_Subunit_NEMF"/>
</dbReference>
<evidence type="ECO:0000256" key="3">
    <source>
        <dbReference type="ARBA" id="ARBA00022884"/>
    </source>
</evidence>
<protein>
    <recommendedName>
        <fullName evidence="5">Rqc2 homolog RqcH</fullName>
        <shortName evidence="5">RqcH</shortName>
    </recommendedName>
</protein>
<evidence type="ECO:0000256" key="2">
    <source>
        <dbReference type="ARBA" id="ARBA00022730"/>
    </source>
</evidence>
<dbReference type="SUPFAM" id="SSF46946">
    <property type="entry name" value="S13-like H2TH domain"/>
    <property type="match status" value="1"/>
</dbReference>
<dbReference type="GO" id="GO:0019843">
    <property type="term" value="F:rRNA binding"/>
    <property type="evidence" value="ECO:0007669"/>
    <property type="project" value="UniProtKB-UniRule"/>
</dbReference>
<dbReference type="AlphaFoldDB" id="A0A150FRC2"/>
<evidence type="ECO:0000313" key="9">
    <source>
        <dbReference type="Proteomes" id="UP000092605"/>
    </source>
</evidence>
<reference evidence="7 9" key="1">
    <citation type="submission" date="2016-02" db="EMBL/GenBank/DDBJ databases">
        <title>Draft genome sequence for Clostridium paradoxum JW-YL-7.</title>
        <authorList>
            <person name="Utturkar S.M."/>
            <person name="Lancaster A."/>
            <person name="Poole F.L."/>
            <person name="Adams M.W."/>
            <person name="Brown S.D."/>
        </authorList>
    </citation>
    <scope>NUCLEOTIDE SEQUENCE [LARGE SCALE GENOMIC DNA]</scope>
    <source>
        <strain evidence="7 9">JW-YL-7</strain>
    </source>
</reference>
<comment type="similarity">
    <text evidence="5">Belongs to the NEMF family.</text>
</comment>
<dbReference type="Proteomes" id="UP000323392">
    <property type="component" value="Unassembled WGS sequence"/>
</dbReference>
<dbReference type="FunFam" id="2.30.310.10:FF:000004">
    <property type="entry name" value="Fibronectin-binding protein A"/>
    <property type="match status" value="1"/>
</dbReference>
<keyword evidence="3 5" id="KW-0694">RNA-binding</keyword>
<dbReference type="InterPro" id="IPR008532">
    <property type="entry name" value="NFACT_RNA-bd"/>
</dbReference>
<sequence>MALDGLVIYCLVDELSKKLIGGKIEKIYQPENDELILNIRKDKSNFKLLLSANSSNPRAYISNSYSKENPINAPLFCMILRKHIQNGKIVSIHQPDFERIIKITVESLDDLKNIKTKDLIIEIMGKHSNIILVDKDENKIIDAIKRVPVNVNTFRQILPSKTYVNPPSQNKLNPISEINIEKFKKALLHNNSAIFKAIYSSFTGVSPTIAKEICFRSNLDPDISVKDIDDKCIESLFISFNEIFSDIKNKIFNPCMVVNEKINKMVDFGCIKFKMYSEYKTIENSSISFILDEYYSKKDIKERLLQRSYDLRKNISIKLDRLYNKLEKLKQEMEDSKNSDIYKTYGQLITTYMYMIKKGMDEIEVVNFYDNSGETVNIKLDKSLSPAENAQKYFKKYSKLKNAQNEIKQQLDITANEIDYLENIILSIENCENILELDEIKQELIKHGYIKKVKQYKSKEEQLKSTPHKFISCDNFTMYVGKNNKQNDYLTFKLASSDDIWLHTKDIPGSHVIIKTNGKQVPHSTLVQAAILASYFSKARMSSNVAVDFTYRKNVKKPNGAKPGMVIYENNNTLYVTPSEEAFVSIKNHSEKKDEKN</sequence>
<dbReference type="Pfam" id="PF05833">
    <property type="entry name" value="NFACT_N"/>
    <property type="match status" value="1"/>
</dbReference>
<feature type="coiled-coil region" evidence="5">
    <location>
        <begin position="312"/>
        <end position="339"/>
    </location>
</feature>
<dbReference type="OrthoDB" id="9766163at2"/>
<accession>A0A150FRC2</accession>
<evidence type="ECO:0000256" key="1">
    <source>
        <dbReference type="ARBA" id="ARBA00022555"/>
    </source>
</evidence>
<dbReference type="GO" id="GO:0000049">
    <property type="term" value="F:tRNA binding"/>
    <property type="evidence" value="ECO:0007669"/>
    <property type="project" value="UniProtKB-UniRule"/>
</dbReference>
<keyword evidence="2 5" id="KW-0699">rRNA-binding</keyword>
<evidence type="ECO:0000313" key="8">
    <source>
        <dbReference type="EMBL" id="SHK96812.1"/>
    </source>
</evidence>
<dbReference type="GO" id="GO:1990112">
    <property type="term" value="C:RQC complex"/>
    <property type="evidence" value="ECO:0007669"/>
    <property type="project" value="TreeGrafter"/>
</dbReference>
<organism evidence="7 9">
    <name type="scientific">Alkalithermobacter thermoalcaliphilus JW-YL-7 = DSM 7308</name>
    <dbReference type="NCBI Taxonomy" id="1121328"/>
    <lineage>
        <taxon>Bacteria</taxon>
        <taxon>Bacillati</taxon>
        <taxon>Bacillota</taxon>
        <taxon>Clostridia</taxon>
        <taxon>Peptostreptococcales</taxon>
        <taxon>Tepidibacteraceae</taxon>
        <taxon>Alkalithermobacter</taxon>
    </lineage>
</organism>
<evidence type="ECO:0000256" key="4">
    <source>
        <dbReference type="ARBA" id="ARBA00022917"/>
    </source>
</evidence>
<dbReference type="STRING" id="1121328.JWYL7_0665"/>
<evidence type="ECO:0000256" key="5">
    <source>
        <dbReference type="HAMAP-Rule" id="MF_00844"/>
    </source>
</evidence>
<dbReference type="HAMAP" id="MF_00844_B">
    <property type="entry name" value="RqcH_B"/>
    <property type="match status" value="1"/>
</dbReference>
<dbReference type="EMBL" id="FRBG01000008">
    <property type="protein sequence ID" value="SHK96812.1"/>
    <property type="molecule type" value="Genomic_DNA"/>
</dbReference>
<keyword evidence="4 5" id="KW-0648">Protein biosynthesis</keyword>
<dbReference type="PATRIC" id="fig|1121328.3.peg.669"/>
<dbReference type="EMBL" id="LSFY01000001">
    <property type="protein sequence ID" value="KXZ39590.1"/>
    <property type="molecule type" value="Genomic_DNA"/>
</dbReference>
<dbReference type="Gene3D" id="2.30.310.10">
    <property type="entry name" value="ibrinogen binding protein from staphylococcus aureus domain"/>
    <property type="match status" value="1"/>
</dbReference>
<dbReference type="Pfam" id="PF05670">
    <property type="entry name" value="NFACT-R_1"/>
    <property type="match status" value="1"/>
</dbReference>
<keyword evidence="10" id="KW-1185">Reference proteome</keyword>
<name>A0A150FRC2_CLOPD</name>
<dbReference type="GO" id="GO:0043023">
    <property type="term" value="F:ribosomal large subunit binding"/>
    <property type="evidence" value="ECO:0007669"/>
    <property type="project" value="UniProtKB-UniRule"/>
</dbReference>
<dbReference type="Gene3D" id="1.10.8.50">
    <property type="match status" value="1"/>
</dbReference>
<keyword evidence="5" id="KW-0175">Coiled coil</keyword>
<evidence type="ECO:0000259" key="6">
    <source>
        <dbReference type="Pfam" id="PF05670"/>
    </source>
</evidence>
<feature type="domain" description="NFACT RNA-binding" evidence="6">
    <location>
        <begin position="468"/>
        <end position="566"/>
    </location>
</feature>
<gene>
    <name evidence="5" type="primary">rqcH</name>
    <name evidence="7" type="ORF">JWYL7_0665</name>
    <name evidence="8" type="ORF">SAMN05661008_01217</name>
</gene>
<dbReference type="PANTHER" id="PTHR15239">
    <property type="entry name" value="NUCLEAR EXPORT MEDIATOR FACTOR NEMF"/>
    <property type="match status" value="1"/>
</dbReference>
<dbReference type="PANTHER" id="PTHR15239:SF6">
    <property type="entry name" value="RIBOSOME QUALITY CONTROL COMPLEX SUBUNIT NEMF"/>
    <property type="match status" value="1"/>
</dbReference>
<comment type="subunit">
    <text evidence="5">Associates with stalled 50S ribosomal subunits. Binds to RqcP.</text>
</comment>
<dbReference type="InterPro" id="IPR043682">
    <property type="entry name" value="RqcH_bacterial"/>
</dbReference>
<dbReference type="InterPro" id="IPR010979">
    <property type="entry name" value="Ribosomal_uS13-like_H2TH"/>
</dbReference>
<comment type="function">
    <text evidence="5">Key component of the ribosome quality control system (RQC), a ribosome-associated complex that mediates the extraction of incompletely synthesized nascent chains from stalled ribosomes and their subsequent degradation. RqcH recruits Ala-charged tRNA, and with RqcP directs the elongation of stalled nascent chains on 50S ribosomal subunits, leading to non-templated C-terminal alanine extensions (Ala tail). The Ala tail promotes nascent chain degradation. May add between 1 and at least 8 Ala residues. Binds to stalled 50S ribosomal subunits.</text>
</comment>
<comment type="caution">
    <text evidence="7">The sequence shown here is derived from an EMBL/GenBank/DDBJ whole genome shotgun (WGS) entry which is preliminary data.</text>
</comment>
<dbReference type="Proteomes" id="UP000092605">
    <property type="component" value="Unassembled WGS sequence"/>
</dbReference>
<evidence type="ECO:0000313" key="7">
    <source>
        <dbReference type="EMBL" id="KXZ39590.1"/>
    </source>
</evidence>
<proteinExistence type="inferred from homology"/>
<dbReference type="RefSeq" id="WP_066069042.1">
    <property type="nucleotide sequence ID" value="NZ_FRBG01000008.1"/>
</dbReference>